<evidence type="ECO:0000313" key="2">
    <source>
        <dbReference type="EMBL" id="GAO52584.1"/>
    </source>
</evidence>
<feature type="region of interest" description="Disordered" evidence="1">
    <location>
        <begin position="150"/>
        <end position="170"/>
    </location>
</feature>
<evidence type="ECO:0000313" key="3">
    <source>
        <dbReference type="Proteomes" id="UP000033140"/>
    </source>
</evidence>
<gene>
    <name evidence="2" type="ORF">G7K_6657-t1</name>
</gene>
<feature type="region of interest" description="Disordered" evidence="1">
    <location>
        <begin position="230"/>
        <end position="263"/>
    </location>
</feature>
<reference evidence="2 3" key="2">
    <citation type="journal article" date="2014" name="J. Gen. Appl. Microbiol.">
        <title>The early diverging ascomycetous budding yeast Saitoella complicata has three histone deacetylases belonging to the Clr6, Hos2, and Rpd3 lineages.</title>
        <authorList>
            <person name="Nishida H."/>
            <person name="Matsumoto T."/>
            <person name="Kondo S."/>
            <person name="Hamamoto M."/>
            <person name="Yoshikawa H."/>
        </authorList>
    </citation>
    <scope>NUCLEOTIDE SEQUENCE [LARGE SCALE GENOMIC DNA]</scope>
    <source>
        <strain evidence="2 3">NRRL Y-17804</strain>
    </source>
</reference>
<dbReference type="AlphaFoldDB" id="A0A0E9NRT9"/>
<keyword evidence="3" id="KW-1185">Reference proteome</keyword>
<comment type="caution">
    <text evidence="2">The sequence shown here is derived from an EMBL/GenBank/DDBJ whole genome shotgun (WGS) entry which is preliminary data.</text>
</comment>
<name>A0A0E9NRT9_SAICN</name>
<organism evidence="2 3">
    <name type="scientific">Saitoella complicata (strain BCRC 22490 / CBS 7301 / JCM 7358 / NBRC 10748 / NRRL Y-17804)</name>
    <dbReference type="NCBI Taxonomy" id="698492"/>
    <lineage>
        <taxon>Eukaryota</taxon>
        <taxon>Fungi</taxon>
        <taxon>Dikarya</taxon>
        <taxon>Ascomycota</taxon>
        <taxon>Taphrinomycotina</taxon>
        <taxon>Taphrinomycotina incertae sedis</taxon>
        <taxon>Saitoella</taxon>
    </lineage>
</organism>
<reference evidence="2 3" key="1">
    <citation type="journal article" date="2011" name="J. Gen. Appl. Microbiol.">
        <title>Draft genome sequencing of the enigmatic yeast Saitoella complicata.</title>
        <authorList>
            <person name="Nishida H."/>
            <person name="Hamamoto M."/>
            <person name="Sugiyama J."/>
        </authorList>
    </citation>
    <scope>NUCLEOTIDE SEQUENCE [LARGE SCALE GENOMIC DNA]</scope>
    <source>
        <strain evidence="2 3">NRRL Y-17804</strain>
    </source>
</reference>
<dbReference type="Proteomes" id="UP000033140">
    <property type="component" value="Unassembled WGS sequence"/>
</dbReference>
<proteinExistence type="predicted"/>
<reference evidence="2 3" key="3">
    <citation type="journal article" date="2015" name="Genome Announc.">
        <title>Draft Genome Sequence of the Archiascomycetous Yeast Saitoella complicata.</title>
        <authorList>
            <person name="Yamauchi K."/>
            <person name="Kondo S."/>
            <person name="Hamamoto M."/>
            <person name="Takahashi Y."/>
            <person name="Ogura Y."/>
            <person name="Hayashi T."/>
            <person name="Nishida H."/>
        </authorList>
    </citation>
    <scope>NUCLEOTIDE SEQUENCE [LARGE SCALE GENOMIC DNA]</scope>
    <source>
        <strain evidence="2 3">NRRL Y-17804</strain>
    </source>
</reference>
<sequence>MTSGLMRPPSCSLLTAVDDQEGPLPTTGSVVNHDTVPSRDQPIHLSSEKSRFQSDLIFSAQTELTSVAQGIKFWMFSPHMSIVPGTTRPRLYNPGTAIMRPKMKMEDAAASLEVHGLSLPTSTVIPSDLKKYLRRVFRLHRYLSINSPDISTLTSEDDQEGSAEHHYPPSTTNAILTAFSLVPHLSLPPPVLSLRTRRQRWTTATSPPLRSRSFTTARCALPSTATISNAAKPGHALQAEKTNRSGGSPPPLPTHPFMPMTSNSTCTTPNCTANKIKFGLWRQNGKSAMDSKATGPGRIRRCCIRCFRVEGGILRAMR</sequence>
<dbReference type="EMBL" id="BACD03000075">
    <property type="protein sequence ID" value="GAO52584.1"/>
    <property type="molecule type" value="Genomic_DNA"/>
</dbReference>
<accession>A0A0E9NRT9</accession>
<evidence type="ECO:0000256" key="1">
    <source>
        <dbReference type="SAM" id="MobiDB-lite"/>
    </source>
</evidence>
<protein>
    <submittedName>
        <fullName evidence="2">Uncharacterized protein</fullName>
    </submittedName>
</protein>
<feature type="region of interest" description="Disordered" evidence="1">
    <location>
        <begin position="17"/>
        <end position="45"/>
    </location>
</feature>